<feature type="transmembrane region" description="Helical" evidence="1">
    <location>
        <begin position="256"/>
        <end position="276"/>
    </location>
</feature>
<dbReference type="Proteomes" id="UP001447842">
    <property type="component" value="Chromosome"/>
</dbReference>
<feature type="transmembrane region" description="Helical" evidence="1">
    <location>
        <begin position="12"/>
        <end position="31"/>
    </location>
</feature>
<protein>
    <submittedName>
        <fullName evidence="4">EAL domain-containing protein</fullName>
    </submittedName>
</protein>
<dbReference type="Pfam" id="PF19443">
    <property type="entry name" value="DAHL"/>
    <property type="match status" value="1"/>
</dbReference>
<dbReference type="InterPro" id="IPR035919">
    <property type="entry name" value="EAL_sf"/>
</dbReference>
<dbReference type="Pfam" id="PF00990">
    <property type="entry name" value="GGDEF"/>
    <property type="match status" value="1"/>
</dbReference>
<dbReference type="InterPro" id="IPR043128">
    <property type="entry name" value="Rev_trsase/Diguanyl_cyclase"/>
</dbReference>
<organism evidence="4 5">
    <name type="scientific">Sulfurimonas diazotrophicus</name>
    <dbReference type="NCBI Taxonomy" id="3131939"/>
    <lineage>
        <taxon>Bacteria</taxon>
        <taxon>Pseudomonadati</taxon>
        <taxon>Campylobacterota</taxon>
        <taxon>Epsilonproteobacteria</taxon>
        <taxon>Campylobacterales</taxon>
        <taxon>Sulfurimonadaceae</taxon>
        <taxon>Sulfurimonas</taxon>
    </lineage>
</organism>
<dbReference type="InterPro" id="IPR029787">
    <property type="entry name" value="Nucleotide_cyclase"/>
</dbReference>
<dbReference type="PROSITE" id="PS50883">
    <property type="entry name" value="EAL"/>
    <property type="match status" value="1"/>
</dbReference>
<proteinExistence type="predicted"/>
<dbReference type="CDD" id="cd01949">
    <property type="entry name" value="GGDEF"/>
    <property type="match status" value="1"/>
</dbReference>
<evidence type="ECO:0000259" key="2">
    <source>
        <dbReference type="PROSITE" id="PS50883"/>
    </source>
</evidence>
<accession>A0ABZ3HBK1</accession>
<dbReference type="Gene3D" id="3.20.20.450">
    <property type="entry name" value="EAL domain"/>
    <property type="match status" value="1"/>
</dbReference>
<evidence type="ECO:0000256" key="1">
    <source>
        <dbReference type="SAM" id="Phobius"/>
    </source>
</evidence>
<dbReference type="SMART" id="SM00267">
    <property type="entry name" value="GGDEF"/>
    <property type="match status" value="1"/>
</dbReference>
<dbReference type="RefSeq" id="WP_345972624.1">
    <property type="nucleotide sequence ID" value="NZ_CP147920.1"/>
</dbReference>
<gene>
    <name evidence="4" type="ORF">WCY31_12255</name>
</gene>
<keyword evidence="1" id="KW-0472">Membrane</keyword>
<keyword evidence="5" id="KW-1185">Reference proteome</keyword>
<dbReference type="PANTHER" id="PTHR33121:SF79">
    <property type="entry name" value="CYCLIC DI-GMP PHOSPHODIESTERASE PDED-RELATED"/>
    <property type="match status" value="1"/>
</dbReference>
<evidence type="ECO:0000313" key="4">
    <source>
        <dbReference type="EMBL" id="XAU14999.1"/>
    </source>
</evidence>
<feature type="domain" description="GGDEF" evidence="3">
    <location>
        <begin position="318"/>
        <end position="446"/>
    </location>
</feature>
<dbReference type="NCBIfam" id="TIGR00254">
    <property type="entry name" value="GGDEF"/>
    <property type="match status" value="1"/>
</dbReference>
<feature type="domain" description="EAL" evidence="2">
    <location>
        <begin position="457"/>
        <end position="704"/>
    </location>
</feature>
<dbReference type="SMART" id="SM00052">
    <property type="entry name" value="EAL"/>
    <property type="match status" value="1"/>
</dbReference>
<dbReference type="PANTHER" id="PTHR33121">
    <property type="entry name" value="CYCLIC DI-GMP PHOSPHODIESTERASE PDEF"/>
    <property type="match status" value="1"/>
</dbReference>
<reference evidence="4 5" key="1">
    <citation type="submission" date="2024-03" db="EMBL/GenBank/DDBJ databases">
        <title>Sulfurimonas sp. HSL3-1.</title>
        <authorList>
            <person name="Wang S."/>
        </authorList>
    </citation>
    <scope>NUCLEOTIDE SEQUENCE [LARGE SCALE GENOMIC DNA]</scope>
    <source>
        <strain evidence="4 5">HSL3-1</strain>
    </source>
</reference>
<keyword evidence="1" id="KW-0812">Transmembrane</keyword>
<dbReference type="InterPro" id="IPR001633">
    <property type="entry name" value="EAL_dom"/>
</dbReference>
<keyword evidence="1" id="KW-1133">Transmembrane helix</keyword>
<evidence type="ECO:0000259" key="3">
    <source>
        <dbReference type="PROSITE" id="PS50887"/>
    </source>
</evidence>
<dbReference type="PROSITE" id="PS50887">
    <property type="entry name" value="GGDEF"/>
    <property type="match status" value="1"/>
</dbReference>
<name>A0ABZ3HBK1_9BACT</name>
<evidence type="ECO:0000313" key="5">
    <source>
        <dbReference type="Proteomes" id="UP001447842"/>
    </source>
</evidence>
<dbReference type="Gene3D" id="3.30.70.270">
    <property type="match status" value="1"/>
</dbReference>
<dbReference type="SUPFAM" id="SSF55073">
    <property type="entry name" value="Nucleotide cyclase"/>
    <property type="match status" value="1"/>
</dbReference>
<dbReference type="InterPro" id="IPR045812">
    <property type="entry name" value="DAHL"/>
</dbReference>
<dbReference type="InterPro" id="IPR000160">
    <property type="entry name" value="GGDEF_dom"/>
</dbReference>
<dbReference type="EMBL" id="CP147920">
    <property type="protein sequence ID" value="XAU14999.1"/>
    <property type="molecule type" value="Genomic_DNA"/>
</dbReference>
<dbReference type="CDD" id="cd01948">
    <property type="entry name" value="EAL"/>
    <property type="match status" value="1"/>
</dbReference>
<dbReference type="SUPFAM" id="SSF141868">
    <property type="entry name" value="EAL domain-like"/>
    <property type="match status" value="1"/>
</dbReference>
<dbReference type="InterPro" id="IPR050706">
    <property type="entry name" value="Cyclic-di-GMP_PDE-like"/>
</dbReference>
<sequence>MSARLRQIGWKPFLALAAGVGSFSLLLYFYLSQRHVEYNFREVRGHFHTIDRNYHRLNYEILRSSLFAYSNQDEITGDLNTLKDEYEALRKNAFLERSAYGRSHRSLVRLGESLHRYESMLDDFMMLNAGIKNSFVYITSLSAEKVKMFENDPVTYARILSVIAEVSQARILFDATFLSNLNREVEPLEALSGMSKAQAALIRSFILHVHYIAANYPGFVQNVNRIETFNLDQRIVELETNFLDEAKRDYEMLDRFVVILAALFLTALVLVMGLLIRAGNENRHLRELEGELRHAISHDQLTELLSRSRFEQLQEQFESPYLLLLNLDRFKHVNDFYGSAAGNAILKEIALLIRQPVLEPFHPYYFRLGGDEFGVVLQGIDAERARQMGRMLKKSIEGYTFFVDDIEVYLTVSVAVNGVAPLLENADLILKYDKARHSEGVLFFSEELHLKEQAARNIATAHELKRALDRDAIVPWFQPIVQLQSGEVAKYEALVRMVGSDGSVSGPGLFLETAMQTPYYRRITEVMVHKVFEAMEGYDTRFSINLGMRDLADEKMVSMLLSLLETYKERAGRLDIELLESEELDDLEAVKTFIKQVKAYGCRIAIDDFGIGYSNFAYLMELDIDILKIDGSLITKIVDDEMTQRTVRTIVRFAKQLGFEIVAEFVENEETIAVLRKMGVGYGQGYYFGRPAAAPEESISIARS</sequence>
<dbReference type="Pfam" id="PF00563">
    <property type="entry name" value="EAL"/>
    <property type="match status" value="1"/>
</dbReference>